<evidence type="ECO:0000259" key="6">
    <source>
        <dbReference type="Pfam" id="PF01593"/>
    </source>
</evidence>
<keyword evidence="4 5" id="KW-0560">Oxidoreductase</keyword>
<dbReference type="RefSeq" id="WP_070235332.1">
    <property type="nucleotide sequence ID" value="NZ_CP017478.1"/>
</dbReference>
<evidence type="ECO:0000256" key="4">
    <source>
        <dbReference type="ARBA" id="ARBA00023002"/>
    </source>
</evidence>
<evidence type="ECO:0000313" key="8">
    <source>
        <dbReference type="Proteomes" id="UP000176050"/>
    </source>
</evidence>
<dbReference type="EMBL" id="CP017478">
    <property type="protein sequence ID" value="AOW19202.1"/>
    <property type="molecule type" value="Genomic_DNA"/>
</dbReference>
<protein>
    <submittedName>
        <fullName evidence="7">Phytoene dehydrogenase</fullName>
    </submittedName>
</protein>
<feature type="domain" description="Amine oxidase" evidence="6">
    <location>
        <begin position="15"/>
        <end position="483"/>
    </location>
</feature>
<evidence type="ECO:0000256" key="3">
    <source>
        <dbReference type="ARBA" id="ARBA00022746"/>
    </source>
</evidence>
<name>A0A1D8P3N7_9FLAO</name>
<dbReference type="PANTHER" id="PTHR43734">
    <property type="entry name" value="PHYTOENE DESATURASE"/>
    <property type="match status" value="1"/>
</dbReference>
<dbReference type="AlphaFoldDB" id="A0A1D8P3N7"/>
<dbReference type="STRING" id="1850246.LPB138_00215"/>
<dbReference type="PANTHER" id="PTHR43734:SF1">
    <property type="entry name" value="PHYTOENE DESATURASE"/>
    <property type="match status" value="1"/>
</dbReference>
<organism evidence="7 8">
    <name type="scientific">Urechidicola croceus</name>
    <dbReference type="NCBI Taxonomy" id="1850246"/>
    <lineage>
        <taxon>Bacteria</taxon>
        <taxon>Pseudomonadati</taxon>
        <taxon>Bacteroidota</taxon>
        <taxon>Flavobacteriia</taxon>
        <taxon>Flavobacteriales</taxon>
        <taxon>Flavobacteriaceae</taxon>
        <taxon>Urechidicola</taxon>
    </lineage>
</organism>
<dbReference type="KEGG" id="lul:LPB138_00215"/>
<evidence type="ECO:0000256" key="1">
    <source>
        <dbReference type="ARBA" id="ARBA00004829"/>
    </source>
</evidence>
<sequence>MKKQVVIIGSGFSSLAASCYLAKAGFEVTILEKNSGLGGRASKWSNDGFKFDMGPTWYWMPDIFEKFFADFDKVPKDYYQLEKLSPAYQVFFDRDDSITISDKIEEIYQVFENEEEGSSEYLKKFLESAKYNYDVAINGLVYKPGNSIFELITKETISNVSQFFKSISSDIRKNIKSHKLIQILEFPVLFLGAKPSKTPSFYNFMNHADFGLGTWHPKGGMYEVVNGCVKLAEELGVKIRTHQVVSEIVVKNSIIKGVVVNNQFEEADIVLSGADYNHTETLLDKKYRMYSQNYWEKRTFAPSALLFYVGFDKKLKNVAHHSLFFDTDFNQHAFDIYDNPKWPDKPLFYASFPSMTDDTFAPEHKEAGTFLIPLAPGIEDTPELRELYFDKIISRLEDITGNKIKDSILFKKSYCINDFISDYNSFKGNAYGLANTLTQTAFLRPKIKSKKVKNLFFTGQLTVPGPGVPPALISGKIASQLIINQFKEILSVNLKPLGSH</sequence>
<dbReference type="GO" id="GO:0016117">
    <property type="term" value="P:carotenoid biosynthetic process"/>
    <property type="evidence" value="ECO:0007669"/>
    <property type="project" value="UniProtKB-KW"/>
</dbReference>
<accession>A0A1D8P3N7</accession>
<evidence type="ECO:0000313" key="7">
    <source>
        <dbReference type="EMBL" id="AOW19202.1"/>
    </source>
</evidence>
<dbReference type="NCBIfam" id="TIGR02734">
    <property type="entry name" value="crtI_fam"/>
    <property type="match status" value="1"/>
</dbReference>
<gene>
    <name evidence="7" type="ORF">LPB138_00215</name>
</gene>
<keyword evidence="8" id="KW-1185">Reference proteome</keyword>
<dbReference type="InterPro" id="IPR036188">
    <property type="entry name" value="FAD/NAD-bd_sf"/>
</dbReference>
<dbReference type="InterPro" id="IPR002937">
    <property type="entry name" value="Amino_oxidase"/>
</dbReference>
<evidence type="ECO:0000256" key="2">
    <source>
        <dbReference type="ARBA" id="ARBA00006046"/>
    </source>
</evidence>
<dbReference type="PROSITE" id="PS51257">
    <property type="entry name" value="PROKAR_LIPOPROTEIN"/>
    <property type="match status" value="1"/>
</dbReference>
<keyword evidence="3 5" id="KW-0125">Carotenoid biosynthesis</keyword>
<dbReference type="Pfam" id="PF01593">
    <property type="entry name" value="Amino_oxidase"/>
    <property type="match status" value="1"/>
</dbReference>
<dbReference type="GO" id="GO:0016491">
    <property type="term" value="F:oxidoreductase activity"/>
    <property type="evidence" value="ECO:0007669"/>
    <property type="project" value="UniProtKB-KW"/>
</dbReference>
<dbReference type="Proteomes" id="UP000176050">
    <property type="component" value="Chromosome"/>
</dbReference>
<comment type="pathway">
    <text evidence="1 5">Carotenoid biosynthesis.</text>
</comment>
<reference evidence="7 8" key="1">
    <citation type="submission" date="2016-10" db="EMBL/GenBank/DDBJ databases">
        <title>Lutibacter sp. LPB0138, isolated from marine gastropod.</title>
        <authorList>
            <person name="Kim E."/>
            <person name="Yi H."/>
        </authorList>
    </citation>
    <scope>NUCLEOTIDE SEQUENCE [LARGE SCALE GENOMIC DNA]</scope>
    <source>
        <strain evidence="7 8">LPB0138</strain>
    </source>
</reference>
<proteinExistence type="inferred from homology"/>
<dbReference type="SUPFAM" id="SSF51905">
    <property type="entry name" value="FAD/NAD(P)-binding domain"/>
    <property type="match status" value="1"/>
</dbReference>
<comment type="similarity">
    <text evidence="2 5">Belongs to the carotenoid/retinoid oxidoreductase family.</text>
</comment>
<dbReference type="OrthoDB" id="9774675at2"/>
<evidence type="ECO:0000256" key="5">
    <source>
        <dbReference type="RuleBase" id="RU362075"/>
    </source>
</evidence>
<dbReference type="InterPro" id="IPR014105">
    <property type="entry name" value="Carotenoid/retinoid_OxRdtase"/>
</dbReference>
<dbReference type="Gene3D" id="3.50.50.60">
    <property type="entry name" value="FAD/NAD(P)-binding domain"/>
    <property type="match status" value="2"/>
</dbReference>